<dbReference type="PANTHER" id="PTHR37820:SF1">
    <property type="entry name" value="CELL DIVISION PROTEIN FTSQ"/>
    <property type="match status" value="1"/>
</dbReference>
<dbReference type="AlphaFoldDB" id="A0A163QUR8"/>
<comment type="caution">
    <text evidence="10">The sequence shown here is derived from an EMBL/GenBank/DDBJ whole genome shotgun (WGS) entry which is preliminary data.</text>
</comment>
<evidence type="ECO:0000256" key="7">
    <source>
        <dbReference type="ARBA" id="ARBA00023306"/>
    </source>
</evidence>
<evidence type="ECO:0000256" key="3">
    <source>
        <dbReference type="ARBA" id="ARBA00022618"/>
    </source>
</evidence>
<feature type="transmembrane region" description="Helical" evidence="8">
    <location>
        <begin position="28"/>
        <end position="45"/>
    </location>
</feature>
<dbReference type="Pfam" id="PF03799">
    <property type="entry name" value="FtsQ_DivIB_C"/>
    <property type="match status" value="1"/>
</dbReference>
<evidence type="ECO:0000256" key="6">
    <source>
        <dbReference type="ARBA" id="ARBA00023136"/>
    </source>
</evidence>
<comment type="similarity">
    <text evidence="8">Belongs to the FtsQ/DivIB family. DivIB subfamily.</text>
</comment>
<evidence type="ECO:0000256" key="2">
    <source>
        <dbReference type="ARBA" id="ARBA00022475"/>
    </source>
</evidence>
<protein>
    <recommendedName>
        <fullName evidence="8">Cell division protein DivIB</fullName>
    </recommendedName>
</protein>
<reference evidence="11" key="1">
    <citation type="submission" date="2016-01" db="EMBL/GenBank/DDBJ databases">
        <title>Draft genome of Chromobacterium sp. F49.</title>
        <authorList>
            <person name="Hong K.W."/>
        </authorList>
    </citation>
    <scope>NUCLEOTIDE SEQUENCE [LARGE SCALE GENOMIC DNA]</scope>
    <source>
        <strain evidence="11">P7IIIA</strain>
    </source>
</reference>
<dbReference type="HAMAP" id="MF_00912">
    <property type="entry name" value="DivIB"/>
    <property type="match status" value="1"/>
</dbReference>
<keyword evidence="3 8" id="KW-0132">Cell division</keyword>
<gene>
    <name evidence="8" type="primary">divIB</name>
    <name evidence="10" type="ORF">AWM68_05240</name>
</gene>
<dbReference type="PROSITE" id="PS51779">
    <property type="entry name" value="POTRA"/>
    <property type="match status" value="1"/>
</dbReference>
<dbReference type="Gene3D" id="3.10.20.310">
    <property type="entry name" value="membrane protein fhac"/>
    <property type="match status" value="1"/>
</dbReference>
<sequence>MDKVKVVKIEDRIPKLKEHRKQKANRRLIFYLSFFFLLLMVVVYFQSDLSHVKKITVSGNYFVTDNDILKKSKVSTKTKYLNVSEDDIAKRLESINEISSVSVEKKFFNQVVIKVSEFQRVGYFRKENTYYPMLQNGKMLEPLKKNERPVNAPIIVSWEDPEQLETMAQELQKLPEGIIHRISEITHTPASNQSNQLTLFMTDGNKVVTSIPKFSERLSAYPSLVDELKPEEKGTFYLGISTRFERYNRAVTEESNEQN</sequence>
<evidence type="ECO:0000256" key="1">
    <source>
        <dbReference type="ARBA" id="ARBA00004370"/>
    </source>
</evidence>
<dbReference type="RefSeq" id="WP_066240543.1">
    <property type="nucleotide sequence ID" value="NZ_LRFC01000023.1"/>
</dbReference>
<dbReference type="GO" id="GO:0032153">
    <property type="term" value="C:cell division site"/>
    <property type="evidence" value="ECO:0007669"/>
    <property type="project" value="UniProtKB-UniRule"/>
</dbReference>
<dbReference type="Gene3D" id="3.40.50.10960">
    <property type="match status" value="1"/>
</dbReference>
<evidence type="ECO:0000259" key="9">
    <source>
        <dbReference type="PROSITE" id="PS51779"/>
    </source>
</evidence>
<dbReference type="GO" id="GO:0005886">
    <property type="term" value="C:plasma membrane"/>
    <property type="evidence" value="ECO:0007669"/>
    <property type="project" value="UniProtKB-SubCell"/>
</dbReference>
<keyword evidence="7 8" id="KW-0131">Cell cycle</keyword>
<keyword evidence="4 8" id="KW-0812">Transmembrane</keyword>
<organism evidence="10 11">
    <name type="scientific">Fictibacillus phosphorivorans</name>
    <dbReference type="NCBI Taxonomy" id="1221500"/>
    <lineage>
        <taxon>Bacteria</taxon>
        <taxon>Bacillati</taxon>
        <taxon>Bacillota</taxon>
        <taxon>Bacilli</taxon>
        <taxon>Bacillales</taxon>
        <taxon>Fictibacillaceae</taxon>
        <taxon>Fictibacillus</taxon>
    </lineage>
</organism>
<name>A0A163QUR8_9BACL</name>
<dbReference type="InterPro" id="IPR026580">
    <property type="entry name" value="DivIB"/>
</dbReference>
<evidence type="ECO:0000313" key="11">
    <source>
        <dbReference type="Proteomes" id="UP000076567"/>
    </source>
</evidence>
<accession>A0A163QUR8</accession>
<dbReference type="InterPro" id="IPR013685">
    <property type="entry name" value="POTRA_FtsQ_type"/>
</dbReference>
<evidence type="ECO:0000256" key="4">
    <source>
        <dbReference type="ARBA" id="ARBA00022692"/>
    </source>
</evidence>
<feature type="domain" description="POTRA" evidence="9">
    <location>
        <begin position="50"/>
        <end position="118"/>
    </location>
</feature>
<dbReference type="InterPro" id="IPR005548">
    <property type="entry name" value="Cell_div_FtsQ/DivIB_C"/>
</dbReference>
<comment type="function">
    <text evidence="8">Cell division protein that may be involved in stabilizing or promoting the assembly of the division complex.</text>
</comment>
<dbReference type="Pfam" id="PF08478">
    <property type="entry name" value="POTRA_1"/>
    <property type="match status" value="1"/>
</dbReference>
<comment type="subcellular location">
    <subcellularLocation>
        <location evidence="8">Cell membrane</location>
        <topology evidence="8">Single-pass type II membrane protein</topology>
    </subcellularLocation>
    <subcellularLocation>
        <location evidence="1">Membrane</location>
    </subcellularLocation>
    <text evidence="8">Localizes to the division septum.</text>
</comment>
<evidence type="ECO:0000313" key="10">
    <source>
        <dbReference type="EMBL" id="KZE65785.1"/>
    </source>
</evidence>
<dbReference type="EMBL" id="LRFC01000023">
    <property type="protein sequence ID" value="KZE65785.1"/>
    <property type="molecule type" value="Genomic_DNA"/>
</dbReference>
<dbReference type="OrthoDB" id="1819027at2"/>
<evidence type="ECO:0000256" key="8">
    <source>
        <dbReference type="HAMAP-Rule" id="MF_00912"/>
    </source>
</evidence>
<dbReference type="InterPro" id="IPR034746">
    <property type="entry name" value="POTRA"/>
</dbReference>
<dbReference type="PANTHER" id="PTHR37820">
    <property type="entry name" value="CELL DIVISION PROTEIN DIVIB"/>
    <property type="match status" value="1"/>
</dbReference>
<keyword evidence="5 8" id="KW-1133">Transmembrane helix</keyword>
<keyword evidence="11" id="KW-1185">Reference proteome</keyword>
<dbReference type="Proteomes" id="UP000076567">
    <property type="component" value="Unassembled WGS sequence"/>
</dbReference>
<keyword evidence="2 8" id="KW-1003">Cell membrane</keyword>
<dbReference type="GO" id="GO:0043093">
    <property type="term" value="P:FtsZ-dependent cytokinesis"/>
    <property type="evidence" value="ECO:0007669"/>
    <property type="project" value="UniProtKB-UniRule"/>
</dbReference>
<keyword evidence="6 8" id="KW-0472">Membrane</keyword>
<dbReference type="InterPro" id="IPR050487">
    <property type="entry name" value="FtsQ_DivIB"/>
</dbReference>
<proteinExistence type="inferred from homology"/>
<evidence type="ECO:0000256" key="5">
    <source>
        <dbReference type="ARBA" id="ARBA00022989"/>
    </source>
</evidence>